<organism evidence="1 2">
    <name type="scientific">Rhodoferax saidenbachensis</name>
    <dbReference type="NCBI Taxonomy" id="1484693"/>
    <lineage>
        <taxon>Bacteria</taxon>
        <taxon>Pseudomonadati</taxon>
        <taxon>Pseudomonadota</taxon>
        <taxon>Betaproteobacteria</taxon>
        <taxon>Burkholderiales</taxon>
        <taxon>Comamonadaceae</taxon>
        <taxon>Rhodoferax</taxon>
    </lineage>
</organism>
<proteinExistence type="predicted"/>
<keyword evidence="2" id="KW-1185">Reference proteome</keyword>
<reference evidence="1 2" key="1">
    <citation type="submission" date="2023-07" db="EMBL/GenBank/DDBJ databases">
        <title>Sorghum-associated microbial communities from plants grown in Nebraska, USA.</title>
        <authorList>
            <person name="Schachtman D."/>
        </authorList>
    </citation>
    <scope>NUCLEOTIDE SEQUENCE [LARGE SCALE GENOMIC DNA]</scope>
    <source>
        <strain evidence="1 2">BE308</strain>
    </source>
</reference>
<dbReference type="RefSeq" id="WP_310339375.1">
    <property type="nucleotide sequence ID" value="NZ_JAVDXO010000001.1"/>
</dbReference>
<dbReference type="EMBL" id="JAVDXO010000001">
    <property type="protein sequence ID" value="MDR7305327.1"/>
    <property type="molecule type" value="Genomic_DNA"/>
</dbReference>
<dbReference type="InterPro" id="IPR013078">
    <property type="entry name" value="His_Pase_superF_clade-1"/>
</dbReference>
<name>A0ABU1ZIG7_9BURK</name>
<dbReference type="EC" id="3.1.3.73" evidence="1"/>
<protein>
    <submittedName>
        <fullName evidence="1">Alpha-ribazole phosphatase</fullName>
        <ecNumber evidence="1">3.1.3.73</ecNumber>
    </submittedName>
</protein>
<dbReference type="SMART" id="SM00855">
    <property type="entry name" value="PGAM"/>
    <property type="match status" value="1"/>
</dbReference>
<dbReference type="Gene3D" id="3.40.50.1240">
    <property type="entry name" value="Phosphoglycerate mutase-like"/>
    <property type="match status" value="1"/>
</dbReference>
<comment type="caution">
    <text evidence="1">The sequence shown here is derived from an EMBL/GenBank/DDBJ whole genome shotgun (WGS) entry which is preliminary data.</text>
</comment>
<sequence length="184" mass="20224">MTLWVVRHAQPRVAPGLCYGALDLPAEPEATAHAAQALAQELPQGAEVHVSVLQRCKLLAQHLRGLRPDLTFKPEPRLVEMHFGLFEGVAWADIAQDAMDAWTADFWAHRFGGQESVAEFMARVAQVWDACLPARAAGQAQVWITHAGVARAASLLAQGQRTVLYAGDWPREGPAFGQWLRFLP</sequence>
<dbReference type="InterPro" id="IPR029033">
    <property type="entry name" value="His_PPase_superfam"/>
</dbReference>
<dbReference type="Pfam" id="PF00300">
    <property type="entry name" value="His_Phos_1"/>
    <property type="match status" value="1"/>
</dbReference>
<dbReference type="GO" id="GO:0043755">
    <property type="term" value="F:alpha-ribazole phosphatase activity"/>
    <property type="evidence" value="ECO:0007669"/>
    <property type="project" value="UniProtKB-EC"/>
</dbReference>
<accession>A0ABU1ZIG7</accession>
<gene>
    <name evidence="1" type="ORF">J2X15_000593</name>
</gene>
<evidence type="ECO:0000313" key="1">
    <source>
        <dbReference type="EMBL" id="MDR7305327.1"/>
    </source>
</evidence>
<dbReference type="Proteomes" id="UP001268089">
    <property type="component" value="Unassembled WGS sequence"/>
</dbReference>
<dbReference type="SUPFAM" id="SSF53254">
    <property type="entry name" value="Phosphoglycerate mutase-like"/>
    <property type="match status" value="1"/>
</dbReference>
<keyword evidence="1" id="KW-0378">Hydrolase</keyword>
<evidence type="ECO:0000313" key="2">
    <source>
        <dbReference type="Proteomes" id="UP001268089"/>
    </source>
</evidence>